<evidence type="ECO:0000313" key="6">
    <source>
        <dbReference type="Proteomes" id="UP001224428"/>
    </source>
</evidence>
<dbReference type="InterPro" id="IPR000668">
    <property type="entry name" value="Peptidase_C1A_C"/>
</dbReference>
<dbReference type="Gene3D" id="3.90.70.10">
    <property type="entry name" value="Cysteine proteinases"/>
    <property type="match status" value="1"/>
</dbReference>
<evidence type="ECO:0000313" key="5">
    <source>
        <dbReference type="EMBL" id="MDJ1645524.1"/>
    </source>
</evidence>
<dbReference type="InterPro" id="IPR040528">
    <property type="entry name" value="Lectin-like"/>
</dbReference>
<comment type="caution">
    <text evidence="5">The sequence shown here is derived from an EMBL/GenBank/DDBJ whole genome shotgun (WGS) entry which is preliminary data.</text>
</comment>
<dbReference type="SUPFAM" id="SSF54001">
    <property type="entry name" value="Cysteine proteinases"/>
    <property type="match status" value="1"/>
</dbReference>
<dbReference type="Pfam" id="PF00112">
    <property type="entry name" value="Peptidase_C1"/>
    <property type="match status" value="1"/>
</dbReference>
<keyword evidence="2" id="KW-0472">Membrane</keyword>
<gene>
    <name evidence="5" type="ORF">QLQ80_00255</name>
</gene>
<name>A0AAJ1UVI2_9MOLU</name>
<protein>
    <submittedName>
        <fullName evidence="5">C1 family peptidase</fullName>
    </submittedName>
</protein>
<organism evidence="5 6">
    <name type="scientific">Mycoplasma phocimorsus</name>
    <dbReference type="NCBI Taxonomy" id="3045839"/>
    <lineage>
        <taxon>Bacteria</taxon>
        <taxon>Bacillati</taxon>
        <taxon>Mycoplasmatota</taxon>
        <taxon>Mollicutes</taxon>
        <taxon>Mycoplasmataceae</taxon>
        <taxon>Mycoplasma</taxon>
    </lineage>
</organism>
<comment type="similarity">
    <text evidence="1">Belongs to the peptidase C1 family.</text>
</comment>
<dbReference type="SMART" id="SM00645">
    <property type="entry name" value="Pept_C1"/>
    <property type="match status" value="1"/>
</dbReference>
<feature type="chain" id="PRO_5042483257" evidence="3">
    <location>
        <begin position="25"/>
        <end position="707"/>
    </location>
</feature>
<dbReference type="EMBL" id="JASDDP010000004">
    <property type="protein sequence ID" value="MDJ1645524.1"/>
    <property type="molecule type" value="Genomic_DNA"/>
</dbReference>
<evidence type="ECO:0000256" key="3">
    <source>
        <dbReference type="SAM" id="SignalP"/>
    </source>
</evidence>
<dbReference type="RefSeq" id="WP_283827079.1">
    <property type="nucleotide sequence ID" value="NZ_JASDDP010000004.1"/>
</dbReference>
<dbReference type="Pfam" id="PF18560">
    <property type="entry name" value="Lectin_like"/>
    <property type="match status" value="1"/>
</dbReference>
<dbReference type="GO" id="GO:0006508">
    <property type="term" value="P:proteolysis"/>
    <property type="evidence" value="ECO:0007669"/>
    <property type="project" value="InterPro"/>
</dbReference>
<dbReference type="PANTHER" id="PTHR12411">
    <property type="entry name" value="CYSTEINE PROTEASE FAMILY C1-RELATED"/>
    <property type="match status" value="1"/>
</dbReference>
<evidence type="ECO:0000259" key="4">
    <source>
        <dbReference type="SMART" id="SM00645"/>
    </source>
</evidence>
<reference evidence="5" key="1">
    <citation type="submission" date="2023-05" db="EMBL/GenBank/DDBJ databases">
        <title>Mycoplasma phocimorsus sp. nov., isolated from Scandinavian patients with seal finger or septic arthritis after contact with seals.</title>
        <authorList>
            <person name="Skafte-Holm A."/>
            <person name="Pedersen T.R."/>
            <person name="Froelund M."/>
            <person name="Stegger M."/>
            <person name="Qvortrup K."/>
            <person name="Michaels D.L."/>
            <person name="Brown D.R."/>
            <person name="Jensen J.S."/>
        </authorList>
    </citation>
    <scope>NUCLEOTIDE SEQUENCE</scope>
    <source>
        <strain evidence="5">M5725</strain>
    </source>
</reference>
<feature type="domain" description="Peptidase C1A papain C-terminal" evidence="4">
    <location>
        <begin position="47"/>
        <end position="279"/>
    </location>
</feature>
<proteinExistence type="inferred from homology"/>
<dbReference type="InterPro" id="IPR038765">
    <property type="entry name" value="Papain-like_cys_pep_sf"/>
</dbReference>
<sequence length="707" mass="81669">MNKKYLLIATLSSPAIFLSSTLVAYQNTWSYDNKGEAGENEKSRIFDPRNFDNPNYYFITKVRDQGNEGICWAFGTTAVAEINILKNKLYLSQDNLDLSELNIAYSTLNRNKYQDKLHNTDFDTYFAPNWKEQGSSSLYAAKSLMQWNKLKEETYNYESNDNLSNYILKDLIFVDHKKENYREEMKKLIVKNGAVAYSFATPKNAKAWYYNSEISRSSLRFGHVATVVGWDDTVPKERFGSGTIRDGAWIVKNSWGDDYADKGYFYISYDTVPHDVYSLEMTKRSSYNYENNYYYDGSYRDLAGANYKKAAVSFQAKAGKTDMKEKLKAINVGIKGENVEVEVSIYKRDINDASPYSLKLGKKIASKTKKFELGGLRAIDLDTPIDLEQGQWFTIVAQVKGDNAYLIFGAEEYWQYDFSYIEKNNQWINSQKAYNGAVARIKAFTGNDYQNIAGANNSKNLKYAEIILKDYKYHASQQFAKDIVEVKYNNEILKENVDYTLSYEEFYDNEDGYYRQDENVGYNKVIIKGMGNYTGENMTFLTIKRGTEHRYNWDNRIYVNSNVTSTADLKLENGWRVDSVQNINDGENKIKISYRGYDEKFYLNNSTTLTVFKSNIEYQESEIKIAKKMSPKLQFSSFTSSYSNLHNKYKPYDLPIKKVNELKVEQQPEKPNVISENINKKEFWLPIILGAAAIGGMLAKIFSMLKK</sequence>
<keyword evidence="3" id="KW-0732">Signal</keyword>
<feature type="signal peptide" evidence="3">
    <location>
        <begin position="1"/>
        <end position="24"/>
    </location>
</feature>
<accession>A0AAJ1UVI2</accession>
<dbReference type="CDD" id="cd02619">
    <property type="entry name" value="Peptidase_C1"/>
    <property type="match status" value="1"/>
</dbReference>
<dbReference type="GO" id="GO:0008234">
    <property type="term" value="F:cysteine-type peptidase activity"/>
    <property type="evidence" value="ECO:0007669"/>
    <property type="project" value="InterPro"/>
</dbReference>
<dbReference type="AlphaFoldDB" id="A0AAJ1UVI2"/>
<evidence type="ECO:0000256" key="2">
    <source>
        <dbReference type="SAM" id="Phobius"/>
    </source>
</evidence>
<evidence type="ECO:0000256" key="1">
    <source>
        <dbReference type="ARBA" id="ARBA00008455"/>
    </source>
</evidence>
<keyword evidence="6" id="KW-1185">Reference proteome</keyword>
<dbReference type="InterPro" id="IPR013128">
    <property type="entry name" value="Peptidase_C1A"/>
</dbReference>
<feature type="transmembrane region" description="Helical" evidence="2">
    <location>
        <begin position="683"/>
        <end position="702"/>
    </location>
</feature>
<keyword evidence="2" id="KW-1133">Transmembrane helix</keyword>
<dbReference type="Proteomes" id="UP001224428">
    <property type="component" value="Unassembled WGS sequence"/>
</dbReference>
<keyword evidence="2" id="KW-0812">Transmembrane</keyword>